<comment type="caution">
    <text evidence="3">The sequence shown here is derived from an EMBL/GenBank/DDBJ whole genome shotgun (WGS) entry which is preliminary data.</text>
</comment>
<dbReference type="Gene3D" id="3.90.640.20">
    <property type="entry name" value="Heat-shock cognate protein, ATPase"/>
    <property type="match status" value="1"/>
</dbReference>
<keyword evidence="4" id="KW-1185">Reference proteome</keyword>
<evidence type="ECO:0000313" key="4">
    <source>
        <dbReference type="Proteomes" id="UP001224359"/>
    </source>
</evidence>
<keyword evidence="1" id="KW-1133">Transmembrane helix</keyword>
<dbReference type="RefSeq" id="WP_306975680.1">
    <property type="nucleotide sequence ID" value="NZ_JAUSTQ010000004.1"/>
</dbReference>
<proteinExistence type="predicted"/>
<name>A0ABT9VEM2_9BACI</name>
<gene>
    <name evidence="3" type="ORF">J2S77_001269</name>
</gene>
<keyword evidence="1" id="KW-0812">Transmembrane</keyword>
<reference evidence="3 4" key="1">
    <citation type="submission" date="2023-07" db="EMBL/GenBank/DDBJ databases">
        <title>Genomic Encyclopedia of Type Strains, Phase IV (KMG-IV): sequencing the most valuable type-strain genomes for metagenomic binning, comparative biology and taxonomic classification.</title>
        <authorList>
            <person name="Goeker M."/>
        </authorList>
    </citation>
    <scope>NUCLEOTIDE SEQUENCE [LARGE SCALE GENOMIC DNA]</scope>
    <source>
        <strain evidence="3 4">DSM 16460</strain>
    </source>
</reference>
<dbReference type="EMBL" id="JAUSTQ010000004">
    <property type="protein sequence ID" value="MDQ0159305.1"/>
    <property type="molecule type" value="Genomic_DNA"/>
</dbReference>
<evidence type="ECO:0000256" key="1">
    <source>
        <dbReference type="SAM" id="Phobius"/>
    </source>
</evidence>
<dbReference type="Pfam" id="PF11738">
    <property type="entry name" value="DUF3298"/>
    <property type="match status" value="1"/>
</dbReference>
<sequence length="264" mass="30609">MGQKTLRYFLLALAISYIIGLFLFAPNDDAGALQAEETDELEDTTYPDIQIRTVSREDEQYKLYVQTPVFQEATLDQFFGDYVEQVMNQFFHIVEQKQQLNHDVPAELKLTVDIAKAGEGLYSIQFHEESYTGGATVNQKVKSWMVDLKEGDLFDRQSLFKDAEKAKDTVFTLIEKQLYTSEQYRDYILEAELEGWLAQTDYHFSNMMIDDGKAVFHFDQYEVLSGAAGLPEVYVPMQELEDLIKEEWLKRLELEDATGLDFYM</sequence>
<dbReference type="InterPro" id="IPR037126">
    <property type="entry name" value="PdaC/RsiV-like_sf"/>
</dbReference>
<evidence type="ECO:0000259" key="2">
    <source>
        <dbReference type="Pfam" id="PF11738"/>
    </source>
</evidence>
<accession>A0ABT9VEM2</accession>
<feature type="transmembrane region" description="Helical" evidence="1">
    <location>
        <begin position="6"/>
        <end position="25"/>
    </location>
</feature>
<feature type="domain" description="DUF3298" evidence="2">
    <location>
        <begin position="158"/>
        <end position="237"/>
    </location>
</feature>
<evidence type="ECO:0000313" key="3">
    <source>
        <dbReference type="EMBL" id="MDQ0159305.1"/>
    </source>
</evidence>
<protein>
    <recommendedName>
        <fullName evidence="2">DUF3298 domain-containing protein</fullName>
    </recommendedName>
</protein>
<dbReference type="InterPro" id="IPR021729">
    <property type="entry name" value="DUF3298"/>
</dbReference>
<dbReference type="Gene3D" id="3.30.565.40">
    <property type="entry name" value="Fervidobacterium nodosum Rt17-B1 like"/>
    <property type="match status" value="1"/>
</dbReference>
<dbReference type="Proteomes" id="UP001224359">
    <property type="component" value="Unassembled WGS sequence"/>
</dbReference>
<organism evidence="3 4">
    <name type="scientific">Alkalibacillus salilacus</name>
    <dbReference type="NCBI Taxonomy" id="284582"/>
    <lineage>
        <taxon>Bacteria</taxon>
        <taxon>Bacillati</taxon>
        <taxon>Bacillota</taxon>
        <taxon>Bacilli</taxon>
        <taxon>Bacillales</taxon>
        <taxon>Bacillaceae</taxon>
        <taxon>Alkalibacillus</taxon>
    </lineage>
</organism>
<keyword evidence="1" id="KW-0472">Membrane</keyword>